<evidence type="ECO:0000313" key="6">
    <source>
        <dbReference type="EMBL" id="PJJ61502.1"/>
    </source>
</evidence>
<comment type="similarity">
    <text evidence="1 5">Belongs to the enoyl-CoA hydratase/isomerase family.</text>
</comment>
<evidence type="ECO:0000256" key="5">
    <source>
        <dbReference type="RuleBase" id="RU003707"/>
    </source>
</evidence>
<dbReference type="InterPro" id="IPR014748">
    <property type="entry name" value="Enoyl-CoA_hydra_C"/>
</dbReference>
<organism evidence="6 7">
    <name type="scientific">Compostimonas suwonensis</name>
    <dbReference type="NCBI Taxonomy" id="1048394"/>
    <lineage>
        <taxon>Bacteria</taxon>
        <taxon>Bacillati</taxon>
        <taxon>Actinomycetota</taxon>
        <taxon>Actinomycetes</taxon>
        <taxon>Micrococcales</taxon>
        <taxon>Microbacteriaceae</taxon>
        <taxon>Compostimonas</taxon>
    </lineage>
</organism>
<dbReference type="InterPro" id="IPR029045">
    <property type="entry name" value="ClpP/crotonase-like_dom_sf"/>
</dbReference>
<dbReference type="PANTHER" id="PTHR11941:SF54">
    <property type="entry name" value="ENOYL-COA HYDRATASE, MITOCHONDRIAL"/>
    <property type="match status" value="1"/>
</dbReference>
<dbReference type="SUPFAM" id="SSF52096">
    <property type="entry name" value="ClpP/crotonase"/>
    <property type="match status" value="1"/>
</dbReference>
<name>A0A2M9BUB1_9MICO</name>
<dbReference type="PANTHER" id="PTHR11941">
    <property type="entry name" value="ENOYL-COA HYDRATASE-RELATED"/>
    <property type="match status" value="1"/>
</dbReference>
<dbReference type="PROSITE" id="PS00166">
    <property type="entry name" value="ENOYL_COA_HYDRATASE"/>
    <property type="match status" value="1"/>
</dbReference>
<dbReference type="OrthoDB" id="4608673at2"/>
<dbReference type="Gene3D" id="1.10.12.10">
    <property type="entry name" value="Lyase 2-enoyl-coa Hydratase, Chain A, domain 2"/>
    <property type="match status" value="1"/>
</dbReference>
<dbReference type="InterPro" id="IPR001753">
    <property type="entry name" value="Enoyl-CoA_hydra/iso"/>
</dbReference>
<evidence type="ECO:0000256" key="1">
    <source>
        <dbReference type="ARBA" id="ARBA00005254"/>
    </source>
</evidence>
<dbReference type="RefSeq" id="WP_157802943.1">
    <property type="nucleotide sequence ID" value="NZ_PGFB01000004.1"/>
</dbReference>
<proteinExistence type="inferred from homology"/>
<dbReference type="InterPro" id="IPR018376">
    <property type="entry name" value="Enoyl-CoA_hyd/isom_CS"/>
</dbReference>
<dbReference type="GO" id="GO:0004300">
    <property type="term" value="F:enoyl-CoA hydratase activity"/>
    <property type="evidence" value="ECO:0007669"/>
    <property type="project" value="UniProtKB-EC"/>
</dbReference>
<dbReference type="GO" id="GO:0006635">
    <property type="term" value="P:fatty acid beta-oxidation"/>
    <property type="evidence" value="ECO:0007669"/>
    <property type="project" value="TreeGrafter"/>
</dbReference>
<comment type="caution">
    <text evidence="6">The sequence shown here is derived from an EMBL/GenBank/DDBJ whole genome shotgun (WGS) entry which is preliminary data.</text>
</comment>
<evidence type="ECO:0000256" key="3">
    <source>
        <dbReference type="ARBA" id="ARBA00023709"/>
    </source>
</evidence>
<protein>
    <submittedName>
        <fullName evidence="6">Enoyl-CoA hydratase/carnithine racemase</fullName>
    </submittedName>
</protein>
<keyword evidence="7" id="KW-1185">Reference proteome</keyword>
<evidence type="ECO:0000256" key="4">
    <source>
        <dbReference type="ARBA" id="ARBA00023717"/>
    </source>
</evidence>
<evidence type="ECO:0000256" key="2">
    <source>
        <dbReference type="ARBA" id="ARBA00023239"/>
    </source>
</evidence>
<keyword evidence="2" id="KW-0456">Lyase</keyword>
<sequence>MTGTVRSVVDRGIATIEIDNRPVRNALDLGMYRLIARTIDGLSGDGRVRVVVVRGAGEEAFSAGGDISEFRETRAPGAPAISYNAAVATAERALESCPVPVIAQIHGACVGGGCGIALACDLRIADTRLRIGVTAARIGLVYGLESTRRLVDAVGRVRATRMLVTARLLTADEALSAGLVDEIHAPAALEGAVRTIAAEIASLSSTSIRGAKSMLRELAKGVREETPETVEVRNASFSGDDYVEGVQAFLARRAPRFCVERPEGETR</sequence>
<evidence type="ECO:0000313" key="7">
    <source>
        <dbReference type="Proteomes" id="UP000230161"/>
    </source>
</evidence>
<comment type="catalytic activity">
    <reaction evidence="3">
        <text>a (3S)-3-hydroxyacyl-CoA = a (2E)-enoyl-CoA + H2O</text>
        <dbReference type="Rhea" id="RHEA:16105"/>
        <dbReference type="ChEBI" id="CHEBI:15377"/>
        <dbReference type="ChEBI" id="CHEBI:57318"/>
        <dbReference type="ChEBI" id="CHEBI:58856"/>
        <dbReference type="EC" id="4.2.1.17"/>
    </reaction>
</comment>
<dbReference type="Proteomes" id="UP000230161">
    <property type="component" value="Unassembled WGS sequence"/>
</dbReference>
<comment type="catalytic activity">
    <reaction evidence="4">
        <text>a 4-saturated-(3S)-3-hydroxyacyl-CoA = a (3E)-enoyl-CoA + H2O</text>
        <dbReference type="Rhea" id="RHEA:20724"/>
        <dbReference type="ChEBI" id="CHEBI:15377"/>
        <dbReference type="ChEBI" id="CHEBI:58521"/>
        <dbReference type="ChEBI" id="CHEBI:137480"/>
        <dbReference type="EC" id="4.2.1.17"/>
    </reaction>
</comment>
<dbReference type="AlphaFoldDB" id="A0A2M9BUB1"/>
<dbReference type="EMBL" id="PGFB01000004">
    <property type="protein sequence ID" value="PJJ61502.1"/>
    <property type="molecule type" value="Genomic_DNA"/>
</dbReference>
<accession>A0A2M9BUB1</accession>
<dbReference type="Pfam" id="PF00378">
    <property type="entry name" value="ECH_1"/>
    <property type="match status" value="1"/>
</dbReference>
<dbReference type="Gene3D" id="3.90.226.10">
    <property type="entry name" value="2-enoyl-CoA Hydratase, Chain A, domain 1"/>
    <property type="match status" value="1"/>
</dbReference>
<gene>
    <name evidence="6" type="ORF">CLV54_2447</name>
</gene>
<dbReference type="CDD" id="cd06558">
    <property type="entry name" value="crotonase-like"/>
    <property type="match status" value="1"/>
</dbReference>
<reference evidence="6 7" key="1">
    <citation type="submission" date="2017-11" db="EMBL/GenBank/DDBJ databases">
        <title>Genomic Encyclopedia of Archaeal and Bacterial Type Strains, Phase II (KMG-II): From Individual Species to Whole Genera.</title>
        <authorList>
            <person name="Goeker M."/>
        </authorList>
    </citation>
    <scope>NUCLEOTIDE SEQUENCE [LARGE SCALE GENOMIC DNA]</scope>
    <source>
        <strain evidence="6 7">DSM 25625</strain>
    </source>
</reference>